<evidence type="ECO:0000313" key="2">
    <source>
        <dbReference type="EMBL" id="KAG5384576.1"/>
    </source>
</evidence>
<evidence type="ECO:0000256" key="1">
    <source>
        <dbReference type="SAM" id="MobiDB-lite"/>
    </source>
</evidence>
<gene>
    <name evidence="2" type="primary">A09g510310.1_BraROA</name>
    <name evidence="2" type="ORF">IGI04_036046</name>
</gene>
<feature type="region of interest" description="Disordered" evidence="1">
    <location>
        <begin position="19"/>
        <end position="40"/>
    </location>
</feature>
<protein>
    <submittedName>
        <fullName evidence="2">Uncharacterized protein</fullName>
    </submittedName>
</protein>
<sequence>MDPRPDDRIIQTTGILPRPICHSRANSQARNHDHREESDSGLSLSFLARLGRTARPDQADHDLSNHFDDFMMIDASNYSKGRILKLSEDFGRAISSSVHGSSTINHANIHTSLGEVISKRTTSLCFTGASHPATFESLCHPSIHQFSILSDLSSYQPYRKSDPYFGSITTRAKITRTVHRKGQRAESKDQRADMCTYGQPRTSYVLCVLTDTHGRPVCTEQTAHVGLNHPNSPREGHGHPVCADGHTRTHKDSHGCPVCAGGHPRTSFHGKGQRAESKDQRADMCTDGQHERPVCADGHTRTATDVLCMLTDTHGGAVCADGHPRTSCPQTATDVLCVLADTHGVLCVLNRQPTWDKITQTVHGKGQRAESKDQRSDMCTEGQPLTSRVC</sequence>
<evidence type="ECO:0000313" key="3">
    <source>
        <dbReference type="Proteomes" id="UP000823674"/>
    </source>
</evidence>
<keyword evidence="3" id="KW-1185">Reference proteome</keyword>
<feature type="region of interest" description="Disordered" evidence="1">
    <location>
        <begin position="361"/>
        <end position="390"/>
    </location>
</feature>
<dbReference type="Proteomes" id="UP000823674">
    <property type="component" value="Chromosome A09"/>
</dbReference>
<feature type="compositionally biased region" description="Basic and acidic residues" evidence="1">
    <location>
        <begin position="367"/>
        <end position="378"/>
    </location>
</feature>
<dbReference type="EMBL" id="JADBGQ010000008">
    <property type="protein sequence ID" value="KAG5384576.1"/>
    <property type="molecule type" value="Genomic_DNA"/>
</dbReference>
<organism evidence="2 3">
    <name type="scientific">Brassica rapa subsp. trilocularis</name>
    <dbReference type="NCBI Taxonomy" id="1813537"/>
    <lineage>
        <taxon>Eukaryota</taxon>
        <taxon>Viridiplantae</taxon>
        <taxon>Streptophyta</taxon>
        <taxon>Embryophyta</taxon>
        <taxon>Tracheophyta</taxon>
        <taxon>Spermatophyta</taxon>
        <taxon>Magnoliopsida</taxon>
        <taxon>eudicotyledons</taxon>
        <taxon>Gunneridae</taxon>
        <taxon>Pentapetalae</taxon>
        <taxon>rosids</taxon>
        <taxon>malvids</taxon>
        <taxon>Brassicales</taxon>
        <taxon>Brassicaceae</taxon>
        <taxon>Brassiceae</taxon>
        <taxon>Brassica</taxon>
    </lineage>
</organism>
<accession>A0ABQ7LH64</accession>
<proteinExistence type="predicted"/>
<name>A0ABQ7LH64_BRACM</name>
<comment type="caution">
    <text evidence="2">The sequence shown here is derived from an EMBL/GenBank/DDBJ whole genome shotgun (WGS) entry which is preliminary data.</text>
</comment>
<reference evidence="2 3" key="1">
    <citation type="submission" date="2021-03" db="EMBL/GenBank/DDBJ databases">
        <authorList>
            <person name="King G.J."/>
            <person name="Bancroft I."/>
            <person name="Baten A."/>
            <person name="Bloomfield J."/>
            <person name="Borpatragohain P."/>
            <person name="He Z."/>
            <person name="Irish N."/>
            <person name="Irwin J."/>
            <person name="Liu K."/>
            <person name="Mauleon R.P."/>
            <person name="Moore J."/>
            <person name="Morris R."/>
            <person name="Ostergaard L."/>
            <person name="Wang B."/>
            <person name="Wells R."/>
        </authorList>
    </citation>
    <scope>NUCLEOTIDE SEQUENCE [LARGE SCALE GENOMIC DNA]</scope>
    <source>
        <strain evidence="2">R-o-18</strain>
        <tissue evidence="2">Leaf</tissue>
    </source>
</reference>